<evidence type="ECO:0000313" key="1">
    <source>
        <dbReference type="EMBL" id="UXI69865.1"/>
    </source>
</evidence>
<organism evidence="1 2">
    <name type="scientific">Tahibacter amnicola</name>
    <dbReference type="NCBI Taxonomy" id="2976241"/>
    <lineage>
        <taxon>Bacteria</taxon>
        <taxon>Pseudomonadati</taxon>
        <taxon>Pseudomonadota</taxon>
        <taxon>Gammaproteobacteria</taxon>
        <taxon>Lysobacterales</taxon>
        <taxon>Rhodanobacteraceae</taxon>
        <taxon>Tahibacter</taxon>
    </lineage>
</organism>
<dbReference type="RefSeq" id="WP_261696817.1">
    <property type="nucleotide sequence ID" value="NZ_CP104694.1"/>
</dbReference>
<dbReference type="EMBL" id="CP104694">
    <property type="protein sequence ID" value="UXI69865.1"/>
    <property type="molecule type" value="Genomic_DNA"/>
</dbReference>
<proteinExistence type="predicted"/>
<keyword evidence="2" id="KW-1185">Reference proteome</keyword>
<evidence type="ECO:0000313" key="2">
    <source>
        <dbReference type="Proteomes" id="UP001064632"/>
    </source>
</evidence>
<reference evidence="1" key="1">
    <citation type="submission" date="2022-09" db="EMBL/GenBank/DDBJ databases">
        <title>Tahibacter sp. nov., isolated from a fresh water.</title>
        <authorList>
            <person name="Baek J.H."/>
            <person name="Lee J.K."/>
            <person name="Kim J.M."/>
            <person name="Jeon C.O."/>
        </authorList>
    </citation>
    <scope>NUCLEOTIDE SEQUENCE</scope>
    <source>
        <strain evidence="1">W38</strain>
    </source>
</reference>
<gene>
    <name evidence="1" type="ORF">N4264_09625</name>
</gene>
<accession>A0ABY6BNA5</accession>
<name>A0ABY6BNA5_9GAMM</name>
<dbReference type="Proteomes" id="UP001064632">
    <property type="component" value="Chromosome"/>
</dbReference>
<protein>
    <submittedName>
        <fullName evidence="1">Uncharacterized protein</fullName>
    </submittedName>
</protein>
<sequence>MPYQLIFSVHPNLASGTWVVFIGDRLLSEHVSYTDAVDEAFEAAEGGWSHSGITTEVSVVDLDGHVRLWRRYGPTLH</sequence>